<feature type="domain" description="ABC transmembrane type-2" evidence="7">
    <location>
        <begin position="40"/>
        <end position="279"/>
    </location>
</feature>
<dbReference type="InterPro" id="IPR013525">
    <property type="entry name" value="ABC2_TM"/>
</dbReference>
<dbReference type="GO" id="GO:0140359">
    <property type="term" value="F:ABC-type transporter activity"/>
    <property type="evidence" value="ECO:0007669"/>
    <property type="project" value="InterPro"/>
</dbReference>
<keyword evidence="2 6" id="KW-0812">Transmembrane</keyword>
<feature type="transmembrane region" description="Helical" evidence="6">
    <location>
        <begin position="131"/>
        <end position="150"/>
    </location>
</feature>
<evidence type="ECO:0000256" key="2">
    <source>
        <dbReference type="ARBA" id="ARBA00022692"/>
    </source>
</evidence>
<evidence type="ECO:0000256" key="5">
    <source>
        <dbReference type="ARBA" id="ARBA00023251"/>
    </source>
</evidence>
<evidence type="ECO:0000256" key="3">
    <source>
        <dbReference type="ARBA" id="ARBA00022989"/>
    </source>
</evidence>
<dbReference type="InterPro" id="IPR047817">
    <property type="entry name" value="ABC2_TM_bact-type"/>
</dbReference>
<keyword evidence="5" id="KW-0046">Antibiotic resistance</keyword>
<feature type="transmembrane region" description="Helical" evidence="6">
    <location>
        <begin position="80"/>
        <end position="101"/>
    </location>
</feature>
<feature type="transmembrane region" description="Helical" evidence="6">
    <location>
        <begin position="40"/>
        <end position="60"/>
    </location>
</feature>
<evidence type="ECO:0000256" key="6">
    <source>
        <dbReference type="RuleBase" id="RU361157"/>
    </source>
</evidence>
<dbReference type="InterPro" id="IPR000412">
    <property type="entry name" value="ABC_2_transport"/>
</dbReference>
<evidence type="ECO:0000256" key="4">
    <source>
        <dbReference type="ARBA" id="ARBA00023136"/>
    </source>
</evidence>
<feature type="transmembrane region" description="Helical" evidence="6">
    <location>
        <begin position="156"/>
        <end position="180"/>
    </location>
</feature>
<protein>
    <recommendedName>
        <fullName evidence="6">Transport permease protein</fullName>
    </recommendedName>
</protein>
<dbReference type="GO" id="GO:0043190">
    <property type="term" value="C:ATP-binding cassette (ABC) transporter complex"/>
    <property type="evidence" value="ECO:0007669"/>
    <property type="project" value="InterPro"/>
</dbReference>
<accession>A0A1N6ARX1</accession>
<comment type="similarity">
    <text evidence="6">Belongs to the ABC-2 integral membrane protein family.</text>
</comment>
<proteinExistence type="inferred from homology"/>
<dbReference type="GO" id="GO:0046677">
    <property type="term" value="P:response to antibiotic"/>
    <property type="evidence" value="ECO:0007669"/>
    <property type="project" value="UniProtKB-KW"/>
</dbReference>
<keyword evidence="4 6" id="KW-0472">Membrane</keyword>
<gene>
    <name evidence="8" type="ORF">SAMN04489832_6044</name>
</gene>
<dbReference type="PANTHER" id="PTHR43229">
    <property type="entry name" value="NODULATION PROTEIN J"/>
    <property type="match status" value="1"/>
</dbReference>
<sequence length="281" mass="29256">MSIAAAITQTVVHPPGLRRAARDIVVLTQRNLLHTVRLPGVLLVSSIMPVVFIVMFTYVFGGAVQTALPPATGGKYVNWLVPGLLAQFALFGGAGTASGLADDLAKGTIDRFRSLPMARVAVLAGRTFSDLVRSTGTLTLMAGVGFLIGFRWQTSFLGLVAGVVVALAFGYAWSWAMAVVGLVVRTAEAVQAAVYVVVFPLGFTSAVFVPAQSMPAWLQPFATHQPVTATANAVRGLILGPGALPAGQTVGAQVGLALLWATAITAACVPLAVRAYRRTVT</sequence>
<organism evidence="8 9">
    <name type="scientific">Micromonospora cremea</name>
    <dbReference type="NCBI Taxonomy" id="709881"/>
    <lineage>
        <taxon>Bacteria</taxon>
        <taxon>Bacillati</taxon>
        <taxon>Actinomycetota</taxon>
        <taxon>Actinomycetes</taxon>
        <taxon>Micromonosporales</taxon>
        <taxon>Micromonosporaceae</taxon>
        <taxon>Micromonospora</taxon>
    </lineage>
</organism>
<dbReference type="Proteomes" id="UP000185124">
    <property type="component" value="Unassembled WGS sequence"/>
</dbReference>
<dbReference type="PROSITE" id="PS51012">
    <property type="entry name" value="ABC_TM2"/>
    <property type="match status" value="1"/>
</dbReference>
<keyword evidence="6" id="KW-0813">Transport</keyword>
<dbReference type="STRING" id="709881.SAMN04489832_6044"/>
<dbReference type="PIRSF" id="PIRSF006648">
    <property type="entry name" value="DrrB"/>
    <property type="match status" value="1"/>
</dbReference>
<evidence type="ECO:0000259" key="7">
    <source>
        <dbReference type="PROSITE" id="PS51012"/>
    </source>
</evidence>
<feature type="transmembrane region" description="Helical" evidence="6">
    <location>
        <begin position="192"/>
        <end position="211"/>
    </location>
</feature>
<dbReference type="Pfam" id="PF01061">
    <property type="entry name" value="ABC2_membrane"/>
    <property type="match status" value="1"/>
</dbReference>
<keyword evidence="9" id="KW-1185">Reference proteome</keyword>
<keyword evidence="3 6" id="KW-1133">Transmembrane helix</keyword>
<reference evidence="9" key="1">
    <citation type="submission" date="2016-12" db="EMBL/GenBank/DDBJ databases">
        <authorList>
            <person name="Varghese N."/>
            <person name="Submissions S."/>
        </authorList>
    </citation>
    <scope>NUCLEOTIDE SEQUENCE [LARGE SCALE GENOMIC DNA]</scope>
    <source>
        <strain evidence="9">DSM 45599</strain>
    </source>
</reference>
<keyword evidence="6" id="KW-1003">Cell membrane</keyword>
<dbReference type="AlphaFoldDB" id="A0A1N6ARX1"/>
<dbReference type="EMBL" id="FSQT01000002">
    <property type="protein sequence ID" value="SIN36825.1"/>
    <property type="molecule type" value="Genomic_DNA"/>
</dbReference>
<dbReference type="PANTHER" id="PTHR43229:SF2">
    <property type="entry name" value="NODULATION PROTEIN J"/>
    <property type="match status" value="1"/>
</dbReference>
<evidence type="ECO:0000313" key="9">
    <source>
        <dbReference type="Proteomes" id="UP000185124"/>
    </source>
</evidence>
<comment type="subcellular location">
    <subcellularLocation>
        <location evidence="6">Cell membrane</location>
        <topology evidence="6">Multi-pass membrane protein</topology>
    </subcellularLocation>
    <subcellularLocation>
        <location evidence="1">Membrane</location>
        <topology evidence="1">Multi-pass membrane protein</topology>
    </subcellularLocation>
</comment>
<evidence type="ECO:0000256" key="1">
    <source>
        <dbReference type="ARBA" id="ARBA00004141"/>
    </source>
</evidence>
<feature type="transmembrane region" description="Helical" evidence="6">
    <location>
        <begin position="250"/>
        <end position="273"/>
    </location>
</feature>
<name>A0A1N6ARX1_9ACTN</name>
<dbReference type="InterPro" id="IPR051784">
    <property type="entry name" value="Nod_factor_ABC_transporter"/>
</dbReference>
<evidence type="ECO:0000313" key="8">
    <source>
        <dbReference type="EMBL" id="SIN36825.1"/>
    </source>
</evidence>